<feature type="transmembrane region" description="Helical" evidence="6">
    <location>
        <begin position="408"/>
        <end position="427"/>
    </location>
</feature>
<dbReference type="Proteomes" id="UP000076722">
    <property type="component" value="Unassembled WGS sequence"/>
</dbReference>
<feature type="transmembrane region" description="Helical" evidence="6">
    <location>
        <begin position="197"/>
        <end position="220"/>
    </location>
</feature>
<keyword evidence="4 6" id="KW-0472">Membrane</keyword>
<reference evidence="7 8" key="1">
    <citation type="journal article" date="2016" name="Mol. Biol. Evol.">
        <title>Comparative Genomics of Early-Diverging Mushroom-Forming Fungi Provides Insights into the Origins of Lignocellulose Decay Capabilities.</title>
        <authorList>
            <person name="Nagy L.G."/>
            <person name="Riley R."/>
            <person name="Tritt A."/>
            <person name="Adam C."/>
            <person name="Daum C."/>
            <person name="Floudas D."/>
            <person name="Sun H."/>
            <person name="Yadav J.S."/>
            <person name="Pangilinan J."/>
            <person name="Larsson K.H."/>
            <person name="Matsuura K."/>
            <person name="Barry K."/>
            <person name="Labutti K."/>
            <person name="Kuo R."/>
            <person name="Ohm R.A."/>
            <person name="Bhattacharya S.S."/>
            <person name="Shirouzu T."/>
            <person name="Yoshinaga Y."/>
            <person name="Martin F.M."/>
            <person name="Grigoriev I.V."/>
            <person name="Hibbett D.S."/>
        </authorList>
    </citation>
    <scope>NUCLEOTIDE SEQUENCE [LARGE SCALE GENOMIC DNA]</scope>
    <source>
        <strain evidence="7 8">HHB9708</strain>
    </source>
</reference>
<dbReference type="PIRSF" id="PIRSF006060">
    <property type="entry name" value="AA_transporter"/>
    <property type="match status" value="1"/>
</dbReference>
<feature type="compositionally biased region" description="Basic and acidic residues" evidence="5">
    <location>
        <begin position="17"/>
        <end position="36"/>
    </location>
</feature>
<dbReference type="PANTHER" id="PTHR11785:SF498">
    <property type="entry name" value="HIGH-AFFINITY METHIONINE PERMEASE"/>
    <property type="match status" value="1"/>
</dbReference>
<dbReference type="AlphaFoldDB" id="A0A164WIR2"/>
<proteinExistence type="predicted"/>
<evidence type="ECO:0000256" key="4">
    <source>
        <dbReference type="ARBA" id="ARBA00023136"/>
    </source>
</evidence>
<feature type="transmembrane region" description="Helical" evidence="6">
    <location>
        <begin position="80"/>
        <end position="106"/>
    </location>
</feature>
<feature type="transmembrane region" description="Helical" evidence="6">
    <location>
        <begin position="280"/>
        <end position="301"/>
    </location>
</feature>
<dbReference type="PANTHER" id="PTHR11785">
    <property type="entry name" value="AMINO ACID TRANSPORTER"/>
    <property type="match status" value="1"/>
</dbReference>
<evidence type="ECO:0000313" key="8">
    <source>
        <dbReference type="Proteomes" id="UP000076722"/>
    </source>
</evidence>
<dbReference type="STRING" id="1314777.A0A164WIR2"/>
<feature type="transmembrane region" description="Helical" evidence="6">
    <location>
        <begin position="330"/>
        <end position="349"/>
    </location>
</feature>
<feature type="transmembrane region" description="Helical" evidence="6">
    <location>
        <begin position="127"/>
        <end position="148"/>
    </location>
</feature>
<feature type="transmembrane region" description="Helical" evidence="6">
    <location>
        <begin position="439"/>
        <end position="463"/>
    </location>
</feature>
<dbReference type="OrthoDB" id="5982228at2759"/>
<protein>
    <submittedName>
        <fullName evidence="7">APC amino acid permease</fullName>
    </submittedName>
</protein>
<keyword evidence="8" id="KW-1185">Reference proteome</keyword>
<evidence type="ECO:0000256" key="6">
    <source>
        <dbReference type="SAM" id="Phobius"/>
    </source>
</evidence>
<accession>A0A164WIR2</accession>
<dbReference type="GO" id="GO:0016020">
    <property type="term" value="C:membrane"/>
    <property type="evidence" value="ECO:0007669"/>
    <property type="project" value="UniProtKB-SubCell"/>
</dbReference>
<feature type="region of interest" description="Disordered" evidence="5">
    <location>
        <begin position="1"/>
        <end position="36"/>
    </location>
</feature>
<dbReference type="InterPro" id="IPR002293">
    <property type="entry name" value="AA/rel_permease1"/>
</dbReference>
<gene>
    <name evidence="7" type="ORF">SISNIDRAFT_452394</name>
</gene>
<dbReference type="GO" id="GO:0015179">
    <property type="term" value="F:L-amino acid transmembrane transporter activity"/>
    <property type="evidence" value="ECO:0007669"/>
    <property type="project" value="TreeGrafter"/>
</dbReference>
<evidence type="ECO:0000256" key="3">
    <source>
        <dbReference type="ARBA" id="ARBA00022989"/>
    </source>
</evidence>
<evidence type="ECO:0000256" key="1">
    <source>
        <dbReference type="ARBA" id="ARBA00004141"/>
    </source>
</evidence>
<dbReference type="Gene3D" id="1.20.1740.10">
    <property type="entry name" value="Amino acid/polyamine transporter I"/>
    <property type="match status" value="1"/>
</dbReference>
<feature type="transmembrane region" description="Helical" evidence="6">
    <location>
        <begin position="361"/>
        <end position="388"/>
    </location>
</feature>
<evidence type="ECO:0000256" key="5">
    <source>
        <dbReference type="SAM" id="MobiDB-lite"/>
    </source>
</evidence>
<dbReference type="InterPro" id="IPR050598">
    <property type="entry name" value="AminoAcid_Transporter"/>
</dbReference>
<sequence length="537" mass="59184">MSYEEEPLLGSETDVDFASHDPAEGGALREGEAHGEEFDDIPKSKRQLGFASAAFLITNRIVGTGIFANPSIVLRSGGSVGMALSLWLMGALVAFAGMAVFLELGTGLPRNGGEKVYLEFIYRKPRYLTSCMYAAYILIVATSANSAVFGEYVLRALSLEPGLWNTRLMGLLGLSSSVLLHATFLKAGLRVQNTLGLLGLANLLFVAFSGLLARLGLISLTDGRKLPNNFENMWEGTNWGDSNAIVTGLIVVTTSYVGYSNANYAMSEIRDPVRTMKRAAPTALMSIAVIYLFVNVSYFAVVEKSEILGSGRTVAALFYRNLYGRNAEKILSLLIAFSTQGNILAMSFGRGRIIQELGREGVIPFSSFFASNWPFNTPAAGLFEYWFLSALGLLITPPGDVFLLMSNLSTYPICIYNALLAAGLLILRLPSFQKDPAYAWSPAFSAWTWAIVFFLVANLYLVFAAWIPPIPGNPGPYRALPYWSHPVTIIGILFLGAMYWLIRFRYLPYRSRYALRKVWYRGVDGFTRSKFRKVPID</sequence>
<evidence type="ECO:0000256" key="2">
    <source>
        <dbReference type="ARBA" id="ARBA00022692"/>
    </source>
</evidence>
<keyword evidence="2 6" id="KW-0812">Transmembrane</keyword>
<name>A0A164WIR2_9AGAM</name>
<evidence type="ECO:0000313" key="7">
    <source>
        <dbReference type="EMBL" id="KZS95079.1"/>
    </source>
</evidence>
<dbReference type="EMBL" id="KV419402">
    <property type="protein sequence ID" value="KZS95079.1"/>
    <property type="molecule type" value="Genomic_DNA"/>
</dbReference>
<dbReference type="Pfam" id="PF13520">
    <property type="entry name" value="AA_permease_2"/>
    <property type="match status" value="1"/>
</dbReference>
<comment type="subcellular location">
    <subcellularLocation>
        <location evidence="1">Membrane</location>
        <topology evidence="1">Multi-pass membrane protein</topology>
    </subcellularLocation>
</comment>
<feature type="transmembrane region" description="Helical" evidence="6">
    <location>
        <begin position="48"/>
        <end position="68"/>
    </location>
</feature>
<feature type="transmembrane region" description="Helical" evidence="6">
    <location>
        <begin position="168"/>
        <end position="185"/>
    </location>
</feature>
<feature type="transmembrane region" description="Helical" evidence="6">
    <location>
        <begin position="483"/>
        <end position="502"/>
    </location>
</feature>
<organism evidence="7 8">
    <name type="scientific">Sistotremastrum niveocremeum HHB9708</name>
    <dbReference type="NCBI Taxonomy" id="1314777"/>
    <lineage>
        <taxon>Eukaryota</taxon>
        <taxon>Fungi</taxon>
        <taxon>Dikarya</taxon>
        <taxon>Basidiomycota</taxon>
        <taxon>Agaricomycotina</taxon>
        <taxon>Agaricomycetes</taxon>
        <taxon>Sistotremastrales</taxon>
        <taxon>Sistotremastraceae</taxon>
        <taxon>Sertulicium</taxon>
        <taxon>Sertulicium niveocremeum</taxon>
    </lineage>
</organism>
<feature type="transmembrane region" description="Helical" evidence="6">
    <location>
        <begin position="240"/>
        <end position="259"/>
    </location>
</feature>
<keyword evidence="3 6" id="KW-1133">Transmembrane helix</keyword>